<organism evidence="1 2">
    <name type="scientific">Thalictrum thalictroides</name>
    <name type="common">Rue-anemone</name>
    <name type="synonym">Anemone thalictroides</name>
    <dbReference type="NCBI Taxonomy" id="46969"/>
    <lineage>
        <taxon>Eukaryota</taxon>
        <taxon>Viridiplantae</taxon>
        <taxon>Streptophyta</taxon>
        <taxon>Embryophyta</taxon>
        <taxon>Tracheophyta</taxon>
        <taxon>Spermatophyta</taxon>
        <taxon>Magnoliopsida</taxon>
        <taxon>Ranunculales</taxon>
        <taxon>Ranunculaceae</taxon>
        <taxon>Thalictroideae</taxon>
        <taxon>Thalictrum</taxon>
    </lineage>
</organism>
<dbReference type="Proteomes" id="UP000554482">
    <property type="component" value="Unassembled WGS sequence"/>
</dbReference>
<dbReference type="OrthoDB" id="1938246at2759"/>
<dbReference type="AlphaFoldDB" id="A0A7J6UVF7"/>
<gene>
    <name evidence="1" type="ORF">FRX31_034210</name>
</gene>
<sequence>MKVPRECSWVWRNVLYMRKTAKQFIKYAIADGTSTSRWFDPWCKGQILWDSNEAKAHLSMLQDATVCLLLKEEFGDKQFTIFLSAAQDRYS</sequence>
<name>A0A7J6UVF7_THATH</name>
<evidence type="ECO:0000313" key="1">
    <source>
        <dbReference type="EMBL" id="KAF5176202.1"/>
    </source>
</evidence>
<reference evidence="1 2" key="1">
    <citation type="submission" date="2020-06" db="EMBL/GenBank/DDBJ databases">
        <title>Transcriptomic and genomic resources for Thalictrum thalictroides and T. hernandezii: Facilitating candidate gene discovery in an emerging model plant lineage.</title>
        <authorList>
            <person name="Arias T."/>
            <person name="Riano-Pachon D.M."/>
            <person name="Di Stilio V.S."/>
        </authorList>
    </citation>
    <scope>NUCLEOTIDE SEQUENCE [LARGE SCALE GENOMIC DNA]</scope>
    <source>
        <strain evidence="2">cv. WT478/WT964</strain>
        <tissue evidence="1">Leaves</tissue>
    </source>
</reference>
<evidence type="ECO:0000313" key="2">
    <source>
        <dbReference type="Proteomes" id="UP000554482"/>
    </source>
</evidence>
<proteinExistence type="predicted"/>
<protein>
    <submittedName>
        <fullName evidence="1">Uncharacterized protein</fullName>
    </submittedName>
</protein>
<comment type="caution">
    <text evidence="1">The sequence shown here is derived from an EMBL/GenBank/DDBJ whole genome shotgun (WGS) entry which is preliminary data.</text>
</comment>
<accession>A0A7J6UVF7</accession>
<keyword evidence="2" id="KW-1185">Reference proteome</keyword>
<dbReference type="EMBL" id="JABWDY010043071">
    <property type="protein sequence ID" value="KAF5176202.1"/>
    <property type="molecule type" value="Genomic_DNA"/>
</dbReference>